<evidence type="ECO:0000256" key="6">
    <source>
        <dbReference type="SAM" id="MobiDB-lite"/>
    </source>
</evidence>
<feature type="transmembrane region" description="Helical" evidence="7">
    <location>
        <begin position="293"/>
        <end position="312"/>
    </location>
</feature>
<reference evidence="8" key="1">
    <citation type="submission" date="2022-07" db="EMBL/GenBank/DDBJ databases">
        <title>Phylogenomic reconstructions and comparative analyses of Kickxellomycotina fungi.</title>
        <authorList>
            <person name="Reynolds N.K."/>
            <person name="Stajich J.E."/>
            <person name="Barry K."/>
            <person name="Grigoriev I.V."/>
            <person name="Crous P."/>
            <person name="Smith M.E."/>
        </authorList>
    </citation>
    <scope>NUCLEOTIDE SEQUENCE</scope>
    <source>
        <strain evidence="8">NBRC 100468</strain>
    </source>
</reference>
<dbReference type="GO" id="GO:0015086">
    <property type="term" value="F:cadmium ion transmembrane transporter activity"/>
    <property type="evidence" value="ECO:0007669"/>
    <property type="project" value="TreeGrafter"/>
</dbReference>
<dbReference type="Pfam" id="PF01566">
    <property type="entry name" value="Nramp"/>
    <property type="match status" value="1"/>
</dbReference>
<feature type="region of interest" description="Disordered" evidence="6">
    <location>
        <begin position="1"/>
        <end position="70"/>
    </location>
</feature>
<dbReference type="Proteomes" id="UP001150538">
    <property type="component" value="Unassembled WGS sequence"/>
</dbReference>
<evidence type="ECO:0000256" key="5">
    <source>
        <dbReference type="ARBA" id="ARBA00023136"/>
    </source>
</evidence>
<dbReference type="AlphaFoldDB" id="A0A9W8A162"/>
<dbReference type="GO" id="GO:0005384">
    <property type="term" value="F:manganese ion transmembrane transporter activity"/>
    <property type="evidence" value="ECO:0007669"/>
    <property type="project" value="TreeGrafter"/>
</dbReference>
<keyword evidence="3 7" id="KW-0812">Transmembrane</keyword>
<feature type="transmembrane region" description="Helical" evidence="7">
    <location>
        <begin position="407"/>
        <end position="432"/>
    </location>
</feature>
<evidence type="ECO:0000256" key="1">
    <source>
        <dbReference type="ARBA" id="ARBA00004141"/>
    </source>
</evidence>
<keyword evidence="4 7" id="KW-1133">Transmembrane helix</keyword>
<feature type="transmembrane region" description="Helical" evidence="7">
    <location>
        <begin position="362"/>
        <end position="386"/>
    </location>
</feature>
<evidence type="ECO:0000256" key="3">
    <source>
        <dbReference type="ARBA" id="ARBA00022692"/>
    </source>
</evidence>
<dbReference type="OrthoDB" id="409173at2759"/>
<sequence length="722" mass="79162">MGFWNRKHKSKLRDTASRASLPSLPSLNTRRSSPLPRPLSSSSSSFTGLSHQRSAHFNKASGTQHAGSSSGVDIIEKQGAYCGRCSTVATASTKQKVTCCSTASTKAEEGPGDSHTPSSSASLKHKRIVHFSPTGAIKGFNTPRSCCKSTTNGYSTSDDPTMKYSFFVEYNEEADQRRFSFRTLFQFMGPGFMVSIALMDPGNLEGDIQVAAAAGYKLLWLLLVAHVIGFFVQTISSRLGVITNRHLAQHIKQQYPLLMSTFFWLMAEIAIIGADVQEVIGTSIALQLFIPKLPLWAGVLITIVDSFVFLFIQRFGARITEFTFGTIIAVMAVAFWVEMIMVKPDAVDVVKGIFIPLIPANTALEAVGMIGAILMPHNLYLHSALVGSRKLDRRRAFKIPAIKQANFYYLFETGIAIFFSFLINLAVIVTFVQTFLQLDLAGHDYSPSLRDGGVALQRVLGKTGRYVFAIGLLASGQSSTMAGTIAGQYVTEGFWKIPVKPWQRVVITRCISLIPAMIVALVAGQHIDLLGEIINVIQSVQLPFTMIPLFKLMSCKSVVIQFSSSWAAILGYFILVLGIYAINVYTLVSQVSGSSAAIRAIVMILLAFYGLILIYIGLRPLRTTPNSWVDKYPIIRDLLGRSEEARRKLALEPIMLSPTDSMSTNSLCEDKDVPEDEEVDDEKEKNNKSNQAAGAGDDSIEEDQDNSRPEKIKQASPSSTHS</sequence>
<feature type="transmembrane region" description="Helical" evidence="7">
    <location>
        <begin position="255"/>
        <end position="273"/>
    </location>
</feature>
<feature type="transmembrane region" description="Helical" evidence="7">
    <location>
        <begin position="565"/>
        <end position="585"/>
    </location>
</feature>
<evidence type="ECO:0000256" key="7">
    <source>
        <dbReference type="SAM" id="Phobius"/>
    </source>
</evidence>
<dbReference type="PRINTS" id="PR00447">
    <property type="entry name" value="NATRESASSCMP"/>
</dbReference>
<gene>
    <name evidence="8" type="ORF">H4219_001333</name>
</gene>
<evidence type="ECO:0000313" key="8">
    <source>
        <dbReference type="EMBL" id="KAJ1920358.1"/>
    </source>
</evidence>
<feature type="compositionally biased region" description="Low complexity" evidence="6">
    <location>
        <begin position="20"/>
        <end position="45"/>
    </location>
</feature>
<feature type="transmembrane region" description="Helical" evidence="7">
    <location>
        <begin position="179"/>
        <end position="198"/>
    </location>
</feature>
<proteinExistence type="predicted"/>
<evidence type="ECO:0000256" key="2">
    <source>
        <dbReference type="ARBA" id="ARBA00022448"/>
    </source>
</evidence>
<feature type="transmembrane region" description="Helical" evidence="7">
    <location>
        <begin position="218"/>
        <end position="235"/>
    </location>
</feature>
<dbReference type="InterPro" id="IPR001046">
    <property type="entry name" value="NRAMP_fam"/>
</dbReference>
<dbReference type="PANTHER" id="PTHR11706">
    <property type="entry name" value="SOLUTE CARRIER PROTEIN FAMILY 11 MEMBER"/>
    <property type="match status" value="1"/>
</dbReference>
<dbReference type="GO" id="GO:0005886">
    <property type="term" value="C:plasma membrane"/>
    <property type="evidence" value="ECO:0007669"/>
    <property type="project" value="TreeGrafter"/>
</dbReference>
<feature type="transmembrane region" description="Helical" evidence="7">
    <location>
        <begin position="324"/>
        <end position="342"/>
    </location>
</feature>
<keyword evidence="5 7" id="KW-0472">Membrane</keyword>
<feature type="compositionally biased region" description="Basic residues" evidence="6">
    <location>
        <begin position="1"/>
        <end position="11"/>
    </location>
</feature>
<dbReference type="GO" id="GO:0034755">
    <property type="term" value="P:iron ion transmembrane transport"/>
    <property type="evidence" value="ECO:0007669"/>
    <property type="project" value="TreeGrafter"/>
</dbReference>
<evidence type="ECO:0000256" key="4">
    <source>
        <dbReference type="ARBA" id="ARBA00022989"/>
    </source>
</evidence>
<comment type="caution">
    <text evidence="8">The sequence shown here is derived from an EMBL/GenBank/DDBJ whole genome shotgun (WGS) entry which is preliminary data.</text>
</comment>
<dbReference type="NCBIfam" id="TIGR01197">
    <property type="entry name" value="nramp"/>
    <property type="match status" value="1"/>
</dbReference>
<dbReference type="PANTHER" id="PTHR11706:SF33">
    <property type="entry name" value="NATURAL RESISTANCE-ASSOCIATED MACROPHAGE PROTEIN 2"/>
    <property type="match status" value="1"/>
</dbReference>
<feature type="region of interest" description="Disordered" evidence="6">
    <location>
        <begin position="103"/>
        <end position="123"/>
    </location>
</feature>
<comment type="subcellular location">
    <subcellularLocation>
        <location evidence="1">Membrane</location>
        <topology evidence="1">Multi-pass membrane protein</topology>
    </subcellularLocation>
</comment>
<organism evidence="8 9">
    <name type="scientific">Mycoemilia scoparia</name>
    <dbReference type="NCBI Taxonomy" id="417184"/>
    <lineage>
        <taxon>Eukaryota</taxon>
        <taxon>Fungi</taxon>
        <taxon>Fungi incertae sedis</taxon>
        <taxon>Zoopagomycota</taxon>
        <taxon>Kickxellomycotina</taxon>
        <taxon>Kickxellomycetes</taxon>
        <taxon>Kickxellales</taxon>
        <taxon>Kickxellaceae</taxon>
        <taxon>Mycoemilia</taxon>
    </lineage>
</organism>
<name>A0A9W8A162_9FUNG</name>
<protein>
    <submittedName>
        <fullName evidence="8">Uncharacterized protein</fullName>
    </submittedName>
</protein>
<evidence type="ECO:0000313" key="9">
    <source>
        <dbReference type="Proteomes" id="UP001150538"/>
    </source>
</evidence>
<keyword evidence="2" id="KW-0813">Transport</keyword>
<feature type="compositionally biased region" description="Acidic residues" evidence="6">
    <location>
        <begin position="672"/>
        <end position="681"/>
    </location>
</feature>
<dbReference type="EMBL" id="JANBPU010000014">
    <property type="protein sequence ID" value="KAJ1920358.1"/>
    <property type="molecule type" value="Genomic_DNA"/>
</dbReference>
<feature type="transmembrane region" description="Helical" evidence="7">
    <location>
        <begin position="506"/>
        <end position="527"/>
    </location>
</feature>
<accession>A0A9W8A162</accession>
<keyword evidence="9" id="KW-1185">Reference proteome</keyword>
<feature type="compositionally biased region" description="Polar residues" evidence="6">
    <location>
        <begin position="60"/>
        <end position="70"/>
    </location>
</feature>
<dbReference type="NCBIfam" id="NF037982">
    <property type="entry name" value="Nramp_1"/>
    <property type="match status" value="1"/>
</dbReference>
<feature type="transmembrane region" description="Helical" evidence="7">
    <location>
        <begin position="466"/>
        <end position="486"/>
    </location>
</feature>
<feature type="region of interest" description="Disordered" evidence="6">
    <location>
        <begin position="660"/>
        <end position="722"/>
    </location>
</feature>
<feature type="transmembrane region" description="Helical" evidence="7">
    <location>
        <begin position="597"/>
        <end position="618"/>
    </location>
</feature>